<dbReference type="Pfam" id="PF02738">
    <property type="entry name" value="MoCoBD_1"/>
    <property type="match status" value="1"/>
</dbReference>
<organism evidence="2 3">
    <name type="scientific">Massilia aurea</name>
    <dbReference type="NCBI Taxonomy" id="373040"/>
    <lineage>
        <taxon>Bacteria</taxon>
        <taxon>Pseudomonadati</taxon>
        <taxon>Pseudomonadota</taxon>
        <taxon>Betaproteobacteria</taxon>
        <taxon>Burkholderiales</taxon>
        <taxon>Oxalobacteraceae</taxon>
        <taxon>Telluria group</taxon>
        <taxon>Massilia</taxon>
    </lineage>
</organism>
<evidence type="ECO:0000259" key="1">
    <source>
        <dbReference type="SMART" id="SM01008"/>
    </source>
</evidence>
<dbReference type="EMBL" id="JSAB01000003">
    <property type="protein sequence ID" value="RNF32752.1"/>
    <property type="molecule type" value="Genomic_DNA"/>
</dbReference>
<dbReference type="Proteomes" id="UP000283254">
    <property type="component" value="Unassembled WGS sequence"/>
</dbReference>
<dbReference type="InterPro" id="IPR016208">
    <property type="entry name" value="Ald_Oxase/xanthine_DH-like"/>
</dbReference>
<name>A0A422QSE5_9BURK</name>
<comment type="caution">
    <text evidence="2">The sequence shown here is derived from an EMBL/GenBank/DDBJ whole genome shotgun (WGS) entry which is preliminary data.</text>
</comment>
<protein>
    <recommendedName>
        <fullName evidence="1">Aldehyde oxidase/xanthine dehydrogenase a/b hammerhead domain-containing protein</fullName>
    </recommendedName>
</protein>
<dbReference type="InterPro" id="IPR000674">
    <property type="entry name" value="Ald_Oxase/Xan_DH_a/b"/>
</dbReference>
<dbReference type="OrthoDB" id="6177861at2"/>
<dbReference type="PANTHER" id="PTHR11908:SF123">
    <property type="entry name" value="ALDEHYDE OXIDOREDUCTASE MOLYBDENUM-BINDING SUBUNIT PAOC"/>
    <property type="match status" value="1"/>
</dbReference>
<dbReference type="Gene3D" id="3.30.365.10">
    <property type="entry name" value="Aldehyde oxidase/xanthine dehydrogenase, molybdopterin binding domain"/>
    <property type="match status" value="4"/>
</dbReference>
<accession>A0A422QSE5</accession>
<feature type="domain" description="Aldehyde oxidase/xanthine dehydrogenase a/b hammerhead" evidence="1">
    <location>
        <begin position="16"/>
        <end position="128"/>
    </location>
</feature>
<sequence length="703" mass="74757">MIGSPIERIDGPFKVSGTARYALDRRETEPPLSGVIVGAAIGLGRIRRIDPAEAEAAPGVALVLTHLNAPPQGRLDTSTPAQFSRARPVFTDDRIRHAGQAVALVVADTLQRAQAAAALLVVEYEPEEGEFVLKDQEGYAPETANAGFATDTAVGDFEHDFAGAPVRLDRAYRTSHQAAHALEPHACQARWQGDQLHLWSSLQSIRNARAAVAATLCVPEEAVHLDAAFVGGGFGSKLNMHVETICAALAARILDRPVRVSLARRQMTSLVGGRPETRQRVRLAATPGGRLTGIAHEVWMQGSRDEEFVEQTATVTRSLYAGAHRLTRHRVVPLDRPLAEAVRAPGELPGLLAVETAMDELAYELGIDPVQLRLLNDVAIDPERGLPLSSRRLADCLRSGAELFGWARRPQAPGAAREGRLLVGWGMASAIRSHFQSDARAIVRVAGDGHIQVLSDMTDIGTGTYTIVAQMAAATLGVPLEAVEVQLARTDLPAGGGSGGSWGAANTCLAVRRACEALKDKARAGGVLAPGLEAEGSIVGQADDPRYERFSQHAYGAHFAEVAVDMDTFEVRVRRMLGVFAAGRILNARTARSQLQGGMMWGIGSALSEAGHIDPRFGHMVNGDLGEYLVPTHADVPPIEVHLLDDVDEGANEMGIKGVGELGACGSGAAVTNAIYHATGIRVREFPITPARLLLAAESPGRC</sequence>
<reference evidence="2" key="1">
    <citation type="submission" date="2014-10" db="EMBL/GenBank/DDBJ databases">
        <title>Massilia sp. genome.</title>
        <authorList>
            <person name="Xu B."/>
            <person name="Dai L."/>
            <person name="Huang Z."/>
        </authorList>
    </citation>
    <scope>NUCLEOTIDE SEQUENCE [LARGE SCALE GENOMIC DNA]</scope>
    <source>
        <strain evidence="2">CFS-1</strain>
    </source>
</reference>
<dbReference type="Gene3D" id="3.90.1170.50">
    <property type="entry name" value="Aldehyde oxidase/xanthine dehydrogenase, a/b hammerhead"/>
    <property type="match status" value="1"/>
</dbReference>
<dbReference type="SMART" id="SM01008">
    <property type="entry name" value="Ald_Xan_dh_C"/>
    <property type="match status" value="1"/>
</dbReference>
<dbReference type="PANTHER" id="PTHR11908">
    <property type="entry name" value="XANTHINE DEHYDROGENASE"/>
    <property type="match status" value="1"/>
</dbReference>
<dbReference type="RefSeq" id="WP_123067552.1">
    <property type="nucleotide sequence ID" value="NZ_JSAB01000003.1"/>
</dbReference>
<dbReference type="Pfam" id="PF20256">
    <property type="entry name" value="MoCoBD_2"/>
    <property type="match status" value="2"/>
</dbReference>
<dbReference type="InterPro" id="IPR037165">
    <property type="entry name" value="AldOxase/xan_DH_Mopterin-bd_sf"/>
</dbReference>
<evidence type="ECO:0000313" key="3">
    <source>
        <dbReference type="Proteomes" id="UP000283254"/>
    </source>
</evidence>
<dbReference type="GO" id="GO:0016491">
    <property type="term" value="F:oxidoreductase activity"/>
    <property type="evidence" value="ECO:0007669"/>
    <property type="project" value="InterPro"/>
</dbReference>
<gene>
    <name evidence="2" type="ORF">NM04_00240</name>
</gene>
<keyword evidence="3" id="KW-1185">Reference proteome</keyword>
<dbReference type="Pfam" id="PF01315">
    <property type="entry name" value="Ald_Xan_dh_C"/>
    <property type="match status" value="1"/>
</dbReference>
<evidence type="ECO:0000313" key="2">
    <source>
        <dbReference type="EMBL" id="RNF32752.1"/>
    </source>
</evidence>
<dbReference type="SUPFAM" id="SSF56003">
    <property type="entry name" value="Molybdenum cofactor-binding domain"/>
    <property type="match status" value="1"/>
</dbReference>
<dbReference type="AlphaFoldDB" id="A0A422QSE5"/>
<dbReference type="GO" id="GO:0005506">
    <property type="term" value="F:iron ion binding"/>
    <property type="evidence" value="ECO:0007669"/>
    <property type="project" value="InterPro"/>
</dbReference>
<dbReference type="InterPro" id="IPR036856">
    <property type="entry name" value="Ald_Oxase/Xan_DH_a/b_sf"/>
</dbReference>
<dbReference type="SUPFAM" id="SSF54665">
    <property type="entry name" value="CO dehydrogenase molybdoprotein N-domain-like"/>
    <property type="match status" value="1"/>
</dbReference>
<dbReference type="InterPro" id="IPR046867">
    <property type="entry name" value="AldOxase/xan_DH_MoCoBD2"/>
</dbReference>
<proteinExistence type="predicted"/>
<dbReference type="InterPro" id="IPR008274">
    <property type="entry name" value="AldOxase/xan_DH_MoCoBD1"/>
</dbReference>